<proteinExistence type="predicted"/>
<evidence type="ECO:0000313" key="3">
    <source>
        <dbReference type="Proteomes" id="UP001434883"/>
    </source>
</evidence>
<name>A0ABV0R8L9_9TELE</name>
<protein>
    <submittedName>
        <fullName evidence="2">Uncharacterized protein</fullName>
    </submittedName>
</protein>
<evidence type="ECO:0000256" key="1">
    <source>
        <dbReference type="SAM" id="MobiDB-lite"/>
    </source>
</evidence>
<accession>A0ABV0R8L9</accession>
<dbReference type="EMBL" id="JAHRIN010035383">
    <property type="protein sequence ID" value="MEQ2204036.1"/>
    <property type="molecule type" value="Genomic_DNA"/>
</dbReference>
<feature type="compositionally biased region" description="Basic and acidic residues" evidence="1">
    <location>
        <begin position="8"/>
        <end position="29"/>
    </location>
</feature>
<comment type="caution">
    <text evidence="2">The sequence shown here is derived from an EMBL/GenBank/DDBJ whole genome shotgun (WGS) entry which is preliminary data.</text>
</comment>
<gene>
    <name evidence="2" type="ORF">XENOCAPTIV_006906</name>
</gene>
<organism evidence="2 3">
    <name type="scientific">Xenoophorus captivus</name>
    <dbReference type="NCBI Taxonomy" id="1517983"/>
    <lineage>
        <taxon>Eukaryota</taxon>
        <taxon>Metazoa</taxon>
        <taxon>Chordata</taxon>
        <taxon>Craniata</taxon>
        <taxon>Vertebrata</taxon>
        <taxon>Euteleostomi</taxon>
        <taxon>Actinopterygii</taxon>
        <taxon>Neopterygii</taxon>
        <taxon>Teleostei</taxon>
        <taxon>Neoteleostei</taxon>
        <taxon>Acanthomorphata</taxon>
        <taxon>Ovalentaria</taxon>
        <taxon>Atherinomorphae</taxon>
        <taxon>Cyprinodontiformes</taxon>
        <taxon>Goodeidae</taxon>
        <taxon>Xenoophorus</taxon>
    </lineage>
</organism>
<dbReference type="Proteomes" id="UP001434883">
    <property type="component" value="Unassembled WGS sequence"/>
</dbReference>
<keyword evidence="3" id="KW-1185">Reference proteome</keyword>
<sequence length="99" mass="10803">MGTLNPGAREEERKSQKQVREDASSEDSIRKNQIKVFARFAPEADRLTVCPICVSDTVGEGARGVLRSLQPAAPPPPGDPSFKVEFCQSIDRSQSADFP</sequence>
<evidence type="ECO:0000313" key="2">
    <source>
        <dbReference type="EMBL" id="MEQ2204036.1"/>
    </source>
</evidence>
<feature type="region of interest" description="Disordered" evidence="1">
    <location>
        <begin position="1"/>
        <end position="29"/>
    </location>
</feature>
<reference evidence="2 3" key="1">
    <citation type="submission" date="2021-06" db="EMBL/GenBank/DDBJ databases">
        <authorList>
            <person name="Palmer J.M."/>
        </authorList>
    </citation>
    <scope>NUCLEOTIDE SEQUENCE [LARGE SCALE GENOMIC DNA]</scope>
    <source>
        <strain evidence="2 3">XC_2019</strain>
        <tissue evidence="2">Muscle</tissue>
    </source>
</reference>